<keyword evidence="4" id="KW-0812">Transmembrane</keyword>
<evidence type="ECO:0000256" key="2">
    <source>
        <dbReference type="ARBA" id="ARBA00023136"/>
    </source>
</evidence>
<evidence type="ECO:0000256" key="3">
    <source>
        <dbReference type="SAM" id="MobiDB-lite"/>
    </source>
</evidence>
<dbReference type="RefSeq" id="WP_149770202.1">
    <property type="nucleotide sequence ID" value="NZ_VDFQ02000004.1"/>
</dbReference>
<dbReference type="PANTHER" id="PTHR37042">
    <property type="entry name" value="OUTER MEMBRANE PROTEIN RV1973"/>
    <property type="match status" value="1"/>
</dbReference>
<evidence type="ECO:0008006" key="7">
    <source>
        <dbReference type="Google" id="ProtNLM"/>
    </source>
</evidence>
<evidence type="ECO:0000313" key="5">
    <source>
        <dbReference type="EMBL" id="KAA1422245.1"/>
    </source>
</evidence>
<comment type="subcellular location">
    <subcellularLocation>
        <location evidence="1">Membrane</location>
    </subcellularLocation>
</comment>
<dbReference type="OrthoDB" id="3829670at2"/>
<feature type="compositionally biased region" description="Basic and acidic residues" evidence="3">
    <location>
        <begin position="8"/>
        <end position="17"/>
    </location>
</feature>
<evidence type="ECO:0000313" key="6">
    <source>
        <dbReference type="Proteomes" id="UP000307768"/>
    </source>
</evidence>
<keyword evidence="2 4" id="KW-0472">Membrane</keyword>
<dbReference type="GO" id="GO:0016020">
    <property type="term" value="C:membrane"/>
    <property type="evidence" value="ECO:0007669"/>
    <property type="project" value="UniProtKB-SubCell"/>
</dbReference>
<dbReference type="Proteomes" id="UP000307768">
    <property type="component" value="Unassembled WGS sequence"/>
</dbReference>
<sequence length="246" mass="25431">MSSRRPRIAGERRRPTDPAETAPADATPSSPADATPSSPADATPSSPADATPSPPADATPSPLVEATESIETPRPSRPPMSRRARVLLAALGVLAVVAVVFAVVATAAVEQTESSADERVATEDAATAAATPALETVLSYGHETVAEDLKSATELMTDDFAAEYEQLSPQVASAAEQRKIDVAATVRAIAPLECGQECSDTSVRLLAFVDQNRTVAGKAGSPAALSVVVRMEKVDGDWLVAELTTT</sequence>
<proteinExistence type="predicted"/>
<evidence type="ECO:0000256" key="4">
    <source>
        <dbReference type="SAM" id="Phobius"/>
    </source>
</evidence>
<protein>
    <recommendedName>
        <fullName evidence="7">Mce-associated membrane protein</fullName>
    </recommendedName>
</protein>
<organism evidence="5 6">
    <name type="scientific">Mumia zhuanghuii</name>
    <dbReference type="NCBI Taxonomy" id="2585211"/>
    <lineage>
        <taxon>Bacteria</taxon>
        <taxon>Bacillati</taxon>
        <taxon>Actinomycetota</taxon>
        <taxon>Actinomycetes</taxon>
        <taxon>Propionibacteriales</taxon>
        <taxon>Nocardioidaceae</taxon>
        <taxon>Mumia</taxon>
    </lineage>
</organism>
<dbReference type="PANTHER" id="PTHR37042:SF4">
    <property type="entry name" value="OUTER MEMBRANE PROTEIN RV1973"/>
    <property type="match status" value="1"/>
</dbReference>
<evidence type="ECO:0000256" key="1">
    <source>
        <dbReference type="ARBA" id="ARBA00004370"/>
    </source>
</evidence>
<dbReference type="EMBL" id="VDFQ02000004">
    <property type="protein sequence ID" value="KAA1422245.1"/>
    <property type="molecule type" value="Genomic_DNA"/>
</dbReference>
<feature type="transmembrane region" description="Helical" evidence="4">
    <location>
        <begin position="86"/>
        <end position="109"/>
    </location>
</feature>
<feature type="compositionally biased region" description="Low complexity" evidence="3">
    <location>
        <begin position="18"/>
        <end position="51"/>
    </location>
</feature>
<reference evidence="5 6" key="1">
    <citation type="submission" date="2019-09" db="EMBL/GenBank/DDBJ databases">
        <title>Mumia zhuanghuii sp. nov. isolated from the intestinal contents of plateau pika (Ochotona curzoniae) in the Qinghai-Tibet plateau of China.</title>
        <authorList>
            <person name="Tian Z."/>
        </authorList>
    </citation>
    <scope>NUCLEOTIDE SEQUENCE [LARGE SCALE GENOMIC DNA]</scope>
    <source>
        <strain evidence="6">350</strain>
    </source>
</reference>
<accession>A0A5Q6RW44</accession>
<dbReference type="AlphaFoldDB" id="A0A5Q6RW44"/>
<feature type="region of interest" description="Disordered" evidence="3">
    <location>
        <begin position="1"/>
        <end position="80"/>
    </location>
</feature>
<keyword evidence="4" id="KW-1133">Transmembrane helix</keyword>
<gene>
    <name evidence="5" type="ORF">FE697_013860</name>
</gene>
<name>A0A5Q6RW44_9ACTN</name>
<comment type="caution">
    <text evidence="5">The sequence shown here is derived from an EMBL/GenBank/DDBJ whole genome shotgun (WGS) entry which is preliminary data.</text>
</comment>